<evidence type="ECO:0000313" key="8">
    <source>
        <dbReference type="EnsemblMetazoa" id="CapteP143361"/>
    </source>
</evidence>
<evidence type="ECO:0000256" key="1">
    <source>
        <dbReference type="ARBA" id="ARBA00022536"/>
    </source>
</evidence>
<dbReference type="InterPro" id="IPR026823">
    <property type="entry name" value="cEGF"/>
</dbReference>
<reference evidence="9" key="1">
    <citation type="submission" date="2012-12" db="EMBL/GenBank/DDBJ databases">
        <authorList>
            <person name="Hellsten U."/>
            <person name="Grimwood J."/>
            <person name="Chapman J.A."/>
            <person name="Shapiro H."/>
            <person name="Aerts A."/>
            <person name="Otillar R.P."/>
            <person name="Terry A.Y."/>
            <person name="Boore J.L."/>
            <person name="Simakov O."/>
            <person name="Marletaz F."/>
            <person name="Cho S.-J."/>
            <person name="Edsinger-Gonzales E."/>
            <person name="Havlak P."/>
            <person name="Kuo D.-H."/>
            <person name="Larsson T."/>
            <person name="Lv J."/>
            <person name="Arendt D."/>
            <person name="Savage R."/>
            <person name="Osoegawa K."/>
            <person name="de Jong P."/>
            <person name="Lindberg D.R."/>
            <person name="Seaver E.C."/>
            <person name="Weisblat D.A."/>
            <person name="Putnam N.H."/>
            <person name="Grigoriev I.V."/>
            <person name="Rokhsar D.S."/>
        </authorList>
    </citation>
    <scope>NUCLEOTIDE SEQUENCE</scope>
    <source>
        <strain evidence="9">I ESC-2004</strain>
    </source>
</reference>
<dbReference type="STRING" id="283909.R7VK09"/>
<keyword evidence="3" id="KW-0677">Repeat</keyword>
<dbReference type="Pfam" id="PF07645">
    <property type="entry name" value="EGF_CA"/>
    <property type="match status" value="1"/>
</dbReference>
<keyword evidence="9" id="KW-1185">Reference proteome</keyword>
<dbReference type="InterPro" id="IPR049883">
    <property type="entry name" value="NOTCH1_EGF-like"/>
</dbReference>
<protein>
    <recommendedName>
        <fullName evidence="10">EGF-like domain-containing protein</fullName>
    </recommendedName>
</protein>
<keyword evidence="2" id="KW-0732">Signal</keyword>
<evidence type="ECO:0008006" key="10">
    <source>
        <dbReference type="Google" id="ProtNLM"/>
    </source>
</evidence>
<dbReference type="InterPro" id="IPR009030">
    <property type="entry name" value="Growth_fac_rcpt_cys_sf"/>
</dbReference>
<dbReference type="Gene3D" id="2.90.20.10">
    <property type="entry name" value="Plasmodium vivax P25 domain"/>
    <property type="match status" value="1"/>
</dbReference>
<dbReference type="Proteomes" id="UP000014760">
    <property type="component" value="Unassembled WGS sequence"/>
</dbReference>
<proteinExistence type="predicted"/>
<evidence type="ECO:0000256" key="3">
    <source>
        <dbReference type="ARBA" id="ARBA00022737"/>
    </source>
</evidence>
<dbReference type="PANTHER" id="PTHR24034:SF209">
    <property type="entry name" value="EGF-LIKE DOMAIN-CONTAINING PROTEIN"/>
    <property type="match status" value="1"/>
</dbReference>
<gene>
    <name evidence="7" type="ORF">CAPTEDRAFT_143361</name>
</gene>
<feature type="domain" description="EGF-like calcium-binding" evidence="5">
    <location>
        <begin position="85"/>
        <end position="131"/>
    </location>
</feature>
<dbReference type="Pfam" id="PF12662">
    <property type="entry name" value="cEGF"/>
    <property type="match status" value="1"/>
</dbReference>
<dbReference type="SMART" id="SM00179">
    <property type="entry name" value="EGF_CA"/>
    <property type="match status" value="3"/>
</dbReference>
<evidence type="ECO:0000259" key="5">
    <source>
        <dbReference type="SMART" id="SM00179"/>
    </source>
</evidence>
<dbReference type="InterPro" id="IPR050751">
    <property type="entry name" value="ECM_structural_protein"/>
</dbReference>
<dbReference type="GO" id="GO:0005509">
    <property type="term" value="F:calcium ion binding"/>
    <property type="evidence" value="ECO:0007669"/>
    <property type="project" value="InterPro"/>
</dbReference>
<feature type="domain" description="EGF-like calcium-binding" evidence="5">
    <location>
        <begin position="53"/>
        <end position="84"/>
    </location>
</feature>
<dbReference type="PANTHER" id="PTHR24034">
    <property type="entry name" value="EGF-LIKE DOMAIN-CONTAINING PROTEIN"/>
    <property type="match status" value="1"/>
</dbReference>
<feature type="domain" description="EGF-like" evidence="6">
    <location>
        <begin position="55"/>
        <end position="84"/>
    </location>
</feature>
<accession>R7VK09</accession>
<evidence type="ECO:0000256" key="4">
    <source>
        <dbReference type="ARBA" id="ARBA00023157"/>
    </source>
</evidence>
<sequence>TDKNECEGIRGVDFNQDCHHCINEDPGYRCRCDAGYREDNANAEGNCVGVDYEVDCHTCINTKGSHTCSCDHGFELHPDGKSCIDVNECDGVRGVDYNNDCHRCNNTTPGYTCECNEGFIEDNSTLKGNCVG</sequence>
<name>R7VK09_CAPTE</name>
<feature type="non-terminal residue" evidence="7">
    <location>
        <position position="1"/>
    </location>
</feature>
<feature type="domain" description="EGF-like calcium-binding" evidence="5">
    <location>
        <begin position="2"/>
        <end position="48"/>
    </location>
</feature>
<dbReference type="EMBL" id="KB292822">
    <property type="protein sequence ID" value="ELU16941.1"/>
    <property type="molecule type" value="Genomic_DNA"/>
</dbReference>
<dbReference type="OrthoDB" id="10060424at2759"/>
<dbReference type="SMART" id="SM00181">
    <property type="entry name" value="EGF"/>
    <property type="match status" value="3"/>
</dbReference>
<dbReference type="EMBL" id="AMQN01017193">
    <property type="status" value="NOT_ANNOTATED_CDS"/>
    <property type="molecule type" value="Genomic_DNA"/>
</dbReference>
<dbReference type="AlphaFoldDB" id="R7VK09"/>
<dbReference type="SUPFAM" id="SSF57184">
    <property type="entry name" value="Growth factor receptor domain"/>
    <property type="match status" value="1"/>
</dbReference>
<dbReference type="EnsemblMetazoa" id="CapteT143361">
    <property type="protein sequence ID" value="CapteP143361"/>
    <property type="gene ID" value="CapteG143361"/>
</dbReference>
<organism evidence="7">
    <name type="scientific">Capitella teleta</name>
    <name type="common">Polychaete worm</name>
    <dbReference type="NCBI Taxonomy" id="283909"/>
    <lineage>
        <taxon>Eukaryota</taxon>
        <taxon>Metazoa</taxon>
        <taxon>Spiralia</taxon>
        <taxon>Lophotrochozoa</taxon>
        <taxon>Annelida</taxon>
        <taxon>Polychaeta</taxon>
        <taxon>Sedentaria</taxon>
        <taxon>Scolecida</taxon>
        <taxon>Capitellidae</taxon>
        <taxon>Capitella</taxon>
    </lineage>
</organism>
<dbReference type="InterPro" id="IPR000742">
    <property type="entry name" value="EGF"/>
</dbReference>
<dbReference type="InterPro" id="IPR001881">
    <property type="entry name" value="EGF-like_Ca-bd_dom"/>
</dbReference>
<feature type="domain" description="EGF-like" evidence="6">
    <location>
        <begin position="5"/>
        <end position="48"/>
    </location>
</feature>
<reference evidence="7 9" key="2">
    <citation type="journal article" date="2013" name="Nature">
        <title>Insights into bilaterian evolution from three spiralian genomes.</title>
        <authorList>
            <person name="Simakov O."/>
            <person name="Marletaz F."/>
            <person name="Cho S.J."/>
            <person name="Edsinger-Gonzales E."/>
            <person name="Havlak P."/>
            <person name="Hellsten U."/>
            <person name="Kuo D.H."/>
            <person name="Larsson T."/>
            <person name="Lv J."/>
            <person name="Arendt D."/>
            <person name="Savage R."/>
            <person name="Osoegawa K."/>
            <person name="de Jong P."/>
            <person name="Grimwood J."/>
            <person name="Chapman J.A."/>
            <person name="Shapiro H."/>
            <person name="Aerts A."/>
            <person name="Otillar R.P."/>
            <person name="Terry A.Y."/>
            <person name="Boore J.L."/>
            <person name="Grigoriev I.V."/>
            <person name="Lindberg D.R."/>
            <person name="Seaver E.C."/>
            <person name="Weisblat D.A."/>
            <person name="Putnam N.H."/>
            <person name="Rokhsar D.S."/>
        </authorList>
    </citation>
    <scope>NUCLEOTIDE SEQUENCE</scope>
    <source>
        <strain evidence="7 9">I ESC-2004</strain>
    </source>
</reference>
<reference evidence="8" key="3">
    <citation type="submission" date="2015-06" db="UniProtKB">
        <authorList>
            <consortium name="EnsemblMetazoa"/>
        </authorList>
    </citation>
    <scope>IDENTIFICATION</scope>
</reference>
<evidence type="ECO:0000313" key="7">
    <source>
        <dbReference type="EMBL" id="ELU16941.1"/>
    </source>
</evidence>
<evidence type="ECO:0000259" key="6">
    <source>
        <dbReference type="SMART" id="SM00181"/>
    </source>
</evidence>
<dbReference type="HOGENOM" id="CLU_1808040_0_0_1"/>
<evidence type="ECO:0000256" key="2">
    <source>
        <dbReference type="ARBA" id="ARBA00022729"/>
    </source>
</evidence>
<keyword evidence="1" id="KW-0245">EGF-like domain</keyword>
<dbReference type="FunFam" id="2.10.25.10:FF:000240">
    <property type="entry name" value="Vitamin K-dependent protein S"/>
    <property type="match status" value="1"/>
</dbReference>
<evidence type="ECO:0000313" key="9">
    <source>
        <dbReference type="Proteomes" id="UP000014760"/>
    </source>
</evidence>
<keyword evidence="4" id="KW-1015">Disulfide bond</keyword>
<feature type="domain" description="EGF-like" evidence="6">
    <location>
        <begin position="88"/>
        <end position="131"/>
    </location>
</feature>